<dbReference type="InterPro" id="IPR032781">
    <property type="entry name" value="ABC_tran_Xtn"/>
</dbReference>
<evidence type="ECO:0000259" key="12">
    <source>
        <dbReference type="PROSITE" id="PS50850"/>
    </source>
</evidence>
<dbReference type="Pfam" id="PF00005">
    <property type="entry name" value="ABC_tran"/>
    <property type="match status" value="2"/>
</dbReference>
<feature type="transmembrane region" description="Helical" evidence="11">
    <location>
        <begin position="207"/>
        <end position="228"/>
    </location>
</feature>
<dbReference type="InterPro" id="IPR050611">
    <property type="entry name" value="ABCF"/>
</dbReference>
<keyword evidence="4 11" id="KW-0812">Transmembrane</keyword>
<dbReference type="InterPro" id="IPR036259">
    <property type="entry name" value="MFS_trans_sf"/>
</dbReference>
<comment type="similarity">
    <text evidence="2">Belongs to the major facilitator superfamily. Sugar transporter (TC 2.A.1.1) family.</text>
</comment>
<dbReference type="EMBL" id="CVQH01022528">
    <property type="protein sequence ID" value="CRK33563.1"/>
    <property type="molecule type" value="Genomic_DNA"/>
</dbReference>
<feature type="region of interest" description="Disordered" evidence="10">
    <location>
        <begin position="634"/>
        <end position="660"/>
    </location>
</feature>
<dbReference type="GO" id="GO:0016887">
    <property type="term" value="F:ATP hydrolysis activity"/>
    <property type="evidence" value="ECO:0007669"/>
    <property type="project" value="InterPro"/>
</dbReference>
<dbReference type="PROSITE" id="PS00216">
    <property type="entry name" value="SUGAR_TRANSPORT_1"/>
    <property type="match status" value="1"/>
</dbReference>
<dbReference type="CDD" id="cd17356">
    <property type="entry name" value="MFS_HXT"/>
    <property type="match status" value="1"/>
</dbReference>
<evidence type="ECO:0000256" key="5">
    <source>
        <dbReference type="ARBA" id="ARBA00022737"/>
    </source>
</evidence>
<dbReference type="InterPro" id="IPR003439">
    <property type="entry name" value="ABC_transporter-like_ATP-bd"/>
</dbReference>
<dbReference type="Pfam" id="PF00083">
    <property type="entry name" value="Sugar_tr"/>
    <property type="match status" value="1"/>
</dbReference>
<dbReference type="PROSITE" id="PS50893">
    <property type="entry name" value="ABC_TRANSPORTER_2"/>
    <property type="match status" value="2"/>
</dbReference>
<feature type="transmembrane region" description="Helical" evidence="11">
    <location>
        <begin position="318"/>
        <end position="336"/>
    </location>
</feature>
<evidence type="ECO:0000256" key="2">
    <source>
        <dbReference type="ARBA" id="ARBA00010992"/>
    </source>
</evidence>
<dbReference type="InterPro" id="IPR020846">
    <property type="entry name" value="MFS_dom"/>
</dbReference>
<dbReference type="InterPro" id="IPR003663">
    <property type="entry name" value="Sugar/inositol_transpt"/>
</dbReference>
<dbReference type="Gene3D" id="1.20.1250.20">
    <property type="entry name" value="MFS general substrate transporter like domains"/>
    <property type="match status" value="1"/>
</dbReference>
<proteinExistence type="inferred from homology"/>
<keyword evidence="6" id="KW-0547">Nucleotide-binding</keyword>
<evidence type="ECO:0000256" key="9">
    <source>
        <dbReference type="ARBA" id="ARBA00023136"/>
    </source>
</evidence>
<organism evidence="14 15">
    <name type="scientific">Verticillium longisporum</name>
    <name type="common">Verticillium dahliae var. longisporum</name>
    <dbReference type="NCBI Taxonomy" id="100787"/>
    <lineage>
        <taxon>Eukaryota</taxon>
        <taxon>Fungi</taxon>
        <taxon>Dikarya</taxon>
        <taxon>Ascomycota</taxon>
        <taxon>Pezizomycotina</taxon>
        <taxon>Sordariomycetes</taxon>
        <taxon>Hypocreomycetidae</taxon>
        <taxon>Glomerellales</taxon>
        <taxon>Plectosphaerellaceae</taxon>
        <taxon>Verticillium</taxon>
    </lineage>
</organism>
<keyword evidence="15" id="KW-1185">Reference proteome</keyword>
<dbReference type="PANTHER" id="PTHR19211">
    <property type="entry name" value="ATP-BINDING TRANSPORT PROTEIN-RELATED"/>
    <property type="match status" value="1"/>
</dbReference>
<evidence type="ECO:0008006" key="16">
    <source>
        <dbReference type="Google" id="ProtNLM"/>
    </source>
</evidence>
<evidence type="ECO:0000313" key="15">
    <source>
        <dbReference type="Proteomes" id="UP000044602"/>
    </source>
</evidence>
<evidence type="ECO:0000256" key="7">
    <source>
        <dbReference type="ARBA" id="ARBA00022840"/>
    </source>
</evidence>
<dbReference type="InterPro" id="IPR027417">
    <property type="entry name" value="P-loop_NTPase"/>
</dbReference>
<dbReference type="PROSITE" id="PS00211">
    <property type="entry name" value="ABC_TRANSPORTER_1"/>
    <property type="match status" value="1"/>
</dbReference>
<comment type="subcellular location">
    <subcellularLocation>
        <location evidence="1">Membrane</location>
        <topology evidence="1">Multi-pass membrane protein</topology>
    </subcellularLocation>
</comment>
<sequence>MNDSEDAVHHREVDLSRIEAPSTHKTYVICAFAAFGGICFGYQTAVMSGLLGTPYFIELYTNVDFDYTTYAPVDKKTTEFGLTASHKALMTSILACGVLVGALVAGDMADTFGRRKNVILGSLVLCVGNALQMCAEHHVVLFVLGRLIAGLGLGFISAVIVMYISEIAPKRCRGAFIAAYQFCISLGVLLANSAVYSAEGRDDSGAYRIPIGVQFLWAMILGVGLAVLPESPRYLIKKGQISEAKRALARVRGQPLDSECVQDEIAELVASREYELYLIPRTSYIGSWLLCFKGPIRNGSSPIRRTILGMSIQMMQQLTGINFIFYFGVTFLQQLGSVDNPFLIALIFTLVNVCSTPISFFTIDRFGRRPLLIYGAIGMIVIQFTIACIGITEGRRDQNNLFAVRAMIALICMNIFCFAITWGPTAWVVVGESFSLPMRSRGIGISTASNWFWNCVIATCTPFLVGGDKARRTWGPRSSSFSARPAASLSRLLPTTLNPQRRIISSIMLTSIASESVATILCTSKQTRFDIKTVDYRELDIEGLCITVVAGPASEAASGEPKKKAAVSKAKAKARAEGLELLSDAKLRLKAGQRYALVGRNGSGKSTLLKAIAEKLIPGIPEEARISILQQTDARGTNTDAPPPGAASSAGTPSREQGSVLEDVVEKATARSDVEQDIRALSAGINATDPMGSVRALRTIRHARNQKHLFQLDKDARLRSGARGMAARKALTAFEKTTAESKAMIEQAGEDISPETLRDETQEALDMMADLQLQVEPTRMAEIESNAKKILTGLGFTDAYMAKPVASLSGGWRMRAALATALLQETDILILDEPTNYLDLLGIIWLQKYLESLDDDDAAPTLILVSHDRDFISVCTDLLVVKDKQLTYFHGDLPTYESSLSEKKLYLTKMQEAQNKQKAHIQQSIQNNMKAGRANDDQNKLRQAKSRQKKLDNRMGLTVSAKGGRFKLNRDLVGYHLTARADIDVPQDERSVSFIMPQPPDLRFPGALLSVENATFRYPTKVRTKTPAPPVLQDVSLTVHMGDRVGILGLNGAGKSTLTRLLVDETKPTSGTVTRHPRLKLGYYSQHAVEALQAMGRADESLTALSLLTSEVEGELDEGELRGLLGSLGLPGRTASDVPLTKLSGGQLVRCELARLLWKCPQCLILDEVTTHLDYETVTAMREALCDWEGAVVLVSHDRWFMRGAVEGQIEDSDDEAEDEAEAEAAPRRRMVYKLRAGKLSKLERGTTEFEESVEKRVAKLLRG</sequence>
<keyword evidence="9 11" id="KW-0472">Membrane</keyword>
<evidence type="ECO:0000256" key="8">
    <source>
        <dbReference type="ARBA" id="ARBA00022989"/>
    </source>
</evidence>
<dbReference type="Proteomes" id="UP000044602">
    <property type="component" value="Unassembled WGS sequence"/>
</dbReference>
<evidence type="ECO:0000259" key="13">
    <source>
        <dbReference type="PROSITE" id="PS50893"/>
    </source>
</evidence>
<keyword evidence="3" id="KW-0813">Transport</keyword>
<dbReference type="InterPro" id="IPR005828">
    <property type="entry name" value="MFS_sugar_transport-like"/>
</dbReference>
<dbReference type="PANTHER" id="PTHR19211:SF135">
    <property type="entry name" value="ATPASE, PUTATIVE (AFU_ORTHOLOGUE AFUA_1G16440)-RELATED"/>
    <property type="match status" value="1"/>
</dbReference>
<keyword evidence="7" id="KW-0067">ATP-binding</keyword>
<feature type="transmembrane region" description="Helical" evidence="11">
    <location>
        <begin position="371"/>
        <end position="392"/>
    </location>
</feature>
<dbReference type="GO" id="GO:0005524">
    <property type="term" value="F:ATP binding"/>
    <property type="evidence" value="ECO:0007669"/>
    <property type="project" value="UniProtKB-KW"/>
</dbReference>
<evidence type="ECO:0000256" key="11">
    <source>
        <dbReference type="SAM" id="Phobius"/>
    </source>
</evidence>
<accession>A0A0G4MGY8</accession>
<evidence type="ECO:0000256" key="3">
    <source>
        <dbReference type="ARBA" id="ARBA00022448"/>
    </source>
</evidence>
<feature type="transmembrane region" description="Helical" evidence="11">
    <location>
        <begin position="451"/>
        <end position="467"/>
    </location>
</feature>
<evidence type="ECO:0000256" key="6">
    <source>
        <dbReference type="ARBA" id="ARBA00022741"/>
    </source>
</evidence>
<dbReference type="InterPro" id="IPR017871">
    <property type="entry name" value="ABC_transporter-like_CS"/>
</dbReference>
<feature type="transmembrane region" description="Helical" evidence="11">
    <location>
        <begin position="176"/>
        <end position="195"/>
    </location>
</feature>
<dbReference type="GO" id="GO:0022857">
    <property type="term" value="F:transmembrane transporter activity"/>
    <property type="evidence" value="ECO:0007669"/>
    <property type="project" value="InterPro"/>
</dbReference>
<name>A0A0G4MGY8_VERLO</name>
<dbReference type="GO" id="GO:0016020">
    <property type="term" value="C:membrane"/>
    <property type="evidence" value="ECO:0007669"/>
    <property type="project" value="UniProtKB-SubCell"/>
</dbReference>
<evidence type="ECO:0000256" key="4">
    <source>
        <dbReference type="ARBA" id="ARBA00022692"/>
    </source>
</evidence>
<reference evidence="14 15" key="1">
    <citation type="submission" date="2015-05" db="EMBL/GenBank/DDBJ databases">
        <authorList>
            <person name="Wang D.B."/>
            <person name="Wang M."/>
        </authorList>
    </citation>
    <scope>NUCLEOTIDE SEQUENCE [LARGE SCALE GENOMIC DNA]</scope>
    <source>
        <strain evidence="14">VL1</strain>
    </source>
</reference>
<evidence type="ECO:0000256" key="10">
    <source>
        <dbReference type="SAM" id="MobiDB-lite"/>
    </source>
</evidence>
<dbReference type="SUPFAM" id="SSF103473">
    <property type="entry name" value="MFS general substrate transporter"/>
    <property type="match status" value="1"/>
</dbReference>
<dbReference type="PRINTS" id="PR00171">
    <property type="entry name" value="SUGRTRNSPORT"/>
</dbReference>
<feature type="transmembrane region" description="Helical" evidence="11">
    <location>
        <begin position="342"/>
        <end position="364"/>
    </location>
</feature>
<dbReference type="AlphaFoldDB" id="A0A0G4MGY8"/>
<feature type="transmembrane region" description="Helical" evidence="11">
    <location>
        <begin position="88"/>
        <end position="105"/>
    </location>
</feature>
<dbReference type="FunFam" id="3.40.50.300:FF:003119">
    <property type="entry name" value="ABC ATPase, putative (AFU_orthologue AFUA_1G16440)"/>
    <property type="match status" value="1"/>
</dbReference>
<dbReference type="SMART" id="SM00382">
    <property type="entry name" value="AAA"/>
    <property type="match status" value="2"/>
</dbReference>
<dbReference type="Pfam" id="PF12848">
    <property type="entry name" value="ABC_tran_Xtn"/>
    <property type="match status" value="1"/>
</dbReference>
<keyword evidence="8 11" id="KW-1133">Transmembrane helix</keyword>
<dbReference type="PROSITE" id="PS00217">
    <property type="entry name" value="SUGAR_TRANSPORT_2"/>
    <property type="match status" value="1"/>
</dbReference>
<feature type="transmembrane region" description="Helical" evidence="11">
    <location>
        <begin position="139"/>
        <end position="164"/>
    </location>
</feature>
<dbReference type="InterPro" id="IPR005829">
    <property type="entry name" value="Sugar_transporter_CS"/>
</dbReference>
<feature type="transmembrane region" description="Helical" evidence="11">
    <location>
        <begin position="404"/>
        <end position="430"/>
    </location>
</feature>
<dbReference type="InterPro" id="IPR003593">
    <property type="entry name" value="AAA+_ATPase"/>
</dbReference>
<feature type="domain" description="ABC transporter" evidence="13">
    <location>
        <begin position="562"/>
        <end position="909"/>
    </location>
</feature>
<dbReference type="CDD" id="cd03221">
    <property type="entry name" value="ABCF_EF-3"/>
    <property type="match status" value="1"/>
</dbReference>
<feature type="domain" description="Major facilitator superfamily (MFS) profile" evidence="12">
    <location>
        <begin position="29"/>
        <end position="502"/>
    </location>
</feature>
<gene>
    <name evidence="14" type="ORF">BN1708_006061</name>
</gene>
<feature type="domain" description="ABC transporter" evidence="13">
    <location>
        <begin position="1009"/>
        <end position="1262"/>
    </location>
</feature>
<dbReference type="PROSITE" id="PS50850">
    <property type="entry name" value="MFS"/>
    <property type="match status" value="1"/>
</dbReference>
<feature type="transmembrane region" description="Helical" evidence="11">
    <location>
        <begin position="26"/>
        <end position="45"/>
    </location>
</feature>
<evidence type="ECO:0000313" key="14">
    <source>
        <dbReference type="EMBL" id="CRK33563.1"/>
    </source>
</evidence>
<protein>
    <recommendedName>
        <fullName evidence="16">Major facilitator superfamily (MFS) profile domain-containing protein</fullName>
    </recommendedName>
</protein>
<dbReference type="Gene3D" id="3.40.50.300">
    <property type="entry name" value="P-loop containing nucleotide triphosphate hydrolases"/>
    <property type="match status" value="2"/>
</dbReference>
<feature type="region of interest" description="Disordered" evidence="10">
    <location>
        <begin position="930"/>
        <end position="952"/>
    </location>
</feature>
<keyword evidence="5" id="KW-0677">Repeat</keyword>
<dbReference type="NCBIfam" id="TIGR00879">
    <property type="entry name" value="SP"/>
    <property type="match status" value="1"/>
</dbReference>
<evidence type="ECO:0000256" key="1">
    <source>
        <dbReference type="ARBA" id="ARBA00004141"/>
    </source>
</evidence>
<dbReference type="SUPFAM" id="SSF52540">
    <property type="entry name" value="P-loop containing nucleoside triphosphate hydrolases"/>
    <property type="match status" value="2"/>
</dbReference>
<feature type="transmembrane region" description="Helical" evidence="11">
    <location>
        <begin position="117"/>
        <end position="133"/>
    </location>
</feature>